<dbReference type="Gene3D" id="1.25.40.10">
    <property type="entry name" value="Tetratricopeptide repeat domain"/>
    <property type="match status" value="1"/>
</dbReference>
<keyword evidence="2" id="KW-1185">Reference proteome</keyword>
<reference evidence="2" key="1">
    <citation type="submission" date="2016-10" db="EMBL/GenBank/DDBJ databases">
        <authorList>
            <person name="Varghese N."/>
            <person name="Submissions S."/>
        </authorList>
    </citation>
    <scope>NUCLEOTIDE SEQUENCE [LARGE SCALE GENOMIC DNA]</scope>
    <source>
        <strain evidence="2">DSM 19181</strain>
    </source>
</reference>
<dbReference type="InterPro" id="IPR011990">
    <property type="entry name" value="TPR-like_helical_dom_sf"/>
</dbReference>
<gene>
    <name evidence="1" type="ORF">SAMN04488098_10234</name>
</gene>
<evidence type="ECO:0000313" key="1">
    <source>
        <dbReference type="EMBL" id="SDK31518.1"/>
    </source>
</evidence>
<dbReference type="RefSeq" id="WP_091266918.1">
    <property type="nucleotide sequence ID" value="NZ_FNFK01000023.1"/>
</dbReference>
<dbReference type="EMBL" id="FNFK01000023">
    <property type="protein sequence ID" value="SDK31518.1"/>
    <property type="molecule type" value="Genomic_DNA"/>
</dbReference>
<protein>
    <submittedName>
        <fullName evidence="1">Tetratricopeptide repeat-containing protein</fullName>
    </submittedName>
</protein>
<dbReference type="STRING" id="426701.SAMN04488098_10234"/>
<dbReference type="AlphaFoldDB" id="A0A1G9AWD0"/>
<dbReference type="SUPFAM" id="SSF81901">
    <property type="entry name" value="HCP-like"/>
    <property type="match status" value="1"/>
</dbReference>
<sequence>MAFLKDQISQAFELFDKGYLVEAEELYHDCLSQISEVSSDQYMNILHGLGYVKVALSKFDEARSHYKDLIKIAVSKGDSMNHSIAVHQLGMVERSAANYDEALEVFQLEAELLKKYNNESPLNWSANFYERGFVNLKIGNINRAEQLMCESLQHAKESEDDICIGCSYRGYGEVFQNKNDAVLAEKYFKNAIAAFKRAEDYIAIEEVNELLTGLGHSE</sequence>
<dbReference type="Proteomes" id="UP000199433">
    <property type="component" value="Unassembled WGS sequence"/>
</dbReference>
<organism evidence="1 2">
    <name type="scientific">Alkalibacterium thalassium</name>
    <dbReference type="NCBI Taxonomy" id="426701"/>
    <lineage>
        <taxon>Bacteria</taxon>
        <taxon>Bacillati</taxon>
        <taxon>Bacillota</taxon>
        <taxon>Bacilli</taxon>
        <taxon>Lactobacillales</taxon>
        <taxon>Carnobacteriaceae</taxon>
        <taxon>Alkalibacterium</taxon>
    </lineage>
</organism>
<evidence type="ECO:0000313" key="2">
    <source>
        <dbReference type="Proteomes" id="UP000199433"/>
    </source>
</evidence>
<proteinExistence type="predicted"/>
<accession>A0A1G9AWD0</accession>
<dbReference type="OrthoDB" id="2083458at2"/>
<name>A0A1G9AWD0_9LACT</name>